<reference evidence="1" key="1">
    <citation type="journal article" date="2020" name="Nature">
        <title>Giant virus diversity and host interactions through global metagenomics.</title>
        <authorList>
            <person name="Schulz F."/>
            <person name="Roux S."/>
            <person name="Paez-Espino D."/>
            <person name="Jungbluth S."/>
            <person name="Walsh D.A."/>
            <person name="Denef V.J."/>
            <person name="McMahon K.D."/>
            <person name="Konstantinidis K.T."/>
            <person name="Eloe-Fadrosh E.A."/>
            <person name="Kyrpides N.C."/>
            <person name="Woyke T."/>
        </authorList>
    </citation>
    <scope>NUCLEOTIDE SEQUENCE</scope>
    <source>
        <strain evidence="1">GVMAG-M-3300023174-132</strain>
    </source>
</reference>
<protein>
    <recommendedName>
        <fullName evidence="2">SMODS and SLOG-associating 2TM effector domain-containing protein</fullName>
    </recommendedName>
</protein>
<evidence type="ECO:0000313" key="1">
    <source>
        <dbReference type="EMBL" id="QHT13591.1"/>
    </source>
</evidence>
<dbReference type="EMBL" id="MN739575">
    <property type="protein sequence ID" value="QHT13591.1"/>
    <property type="molecule type" value="Genomic_DNA"/>
</dbReference>
<sequence length="214" mass="23846">MPQIELEIAPEPASPASAAADDLSPFLQWGPAIEVLMARWCDEAKAHEWMHTESCSLFGARSKQIMITLNVLMAISGFSNVITGGTSWPGGFQPSWFFGGLSIAVSILTMLQDKLNYASSATEHGIWAQRWTIVRRRIEEELAVPVKMRKSCESFLKSLRHEINQLSTAGSQKIPESVRKACRRRFEKVQEFELPEICGVAEHTRVYVALPGGQ</sequence>
<organism evidence="1">
    <name type="scientific">viral metagenome</name>
    <dbReference type="NCBI Taxonomy" id="1070528"/>
    <lineage>
        <taxon>unclassified sequences</taxon>
        <taxon>metagenomes</taxon>
        <taxon>organismal metagenomes</taxon>
    </lineage>
</organism>
<dbReference type="AlphaFoldDB" id="A0A6C0DAZ1"/>
<evidence type="ECO:0008006" key="2">
    <source>
        <dbReference type="Google" id="ProtNLM"/>
    </source>
</evidence>
<accession>A0A6C0DAZ1</accession>
<proteinExistence type="predicted"/>
<name>A0A6C0DAZ1_9ZZZZ</name>